<dbReference type="Pfam" id="PF15887">
    <property type="entry name" value="Peptidase_Mx"/>
    <property type="match status" value="1"/>
</dbReference>
<gene>
    <name evidence="2" type="ORF">H9S92_04500</name>
</gene>
<evidence type="ECO:0000313" key="2">
    <source>
        <dbReference type="EMBL" id="MBC6993409.1"/>
    </source>
</evidence>
<evidence type="ECO:0000259" key="1">
    <source>
        <dbReference type="Pfam" id="PF10005"/>
    </source>
</evidence>
<comment type="caution">
    <text evidence="2">The sequence shown here is derived from an EMBL/GenBank/DDBJ whole genome shotgun (WGS) entry which is preliminary data.</text>
</comment>
<accession>A0A923PLC4</accession>
<protein>
    <submittedName>
        <fullName evidence="2">Zinc-binding peptidase</fullName>
    </submittedName>
</protein>
<dbReference type="Pfam" id="PF10005">
    <property type="entry name" value="Zn_ribbon_DZR_6"/>
    <property type="match status" value="1"/>
</dbReference>
<name>A0A923PLC4_9BACT</name>
<dbReference type="Proteomes" id="UP000650081">
    <property type="component" value="Unassembled WGS sequence"/>
</dbReference>
<organism evidence="2 3">
    <name type="scientific">Neolewinella lacunae</name>
    <dbReference type="NCBI Taxonomy" id="1517758"/>
    <lineage>
        <taxon>Bacteria</taxon>
        <taxon>Pseudomonadati</taxon>
        <taxon>Bacteroidota</taxon>
        <taxon>Saprospiria</taxon>
        <taxon>Saprospirales</taxon>
        <taxon>Lewinellaceae</taxon>
        <taxon>Neolewinella</taxon>
    </lineage>
</organism>
<reference evidence="2" key="1">
    <citation type="submission" date="2020-08" db="EMBL/GenBank/DDBJ databases">
        <title>Lewinella bacteria from marine environments.</title>
        <authorList>
            <person name="Zhong Y."/>
        </authorList>
    </citation>
    <scope>NUCLEOTIDE SEQUENCE</scope>
    <source>
        <strain evidence="2">KCTC 42187</strain>
    </source>
</reference>
<dbReference type="Gene3D" id="3.40.390.70">
    <property type="match status" value="1"/>
</dbReference>
<dbReference type="InterPro" id="IPR011201">
    <property type="entry name" value="Zinc-ribbon_6_bact"/>
</dbReference>
<dbReference type="PIRSF" id="PIRSF012641">
    <property type="entry name" value="UCP012641"/>
    <property type="match status" value="1"/>
</dbReference>
<dbReference type="EMBL" id="JACSIT010000067">
    <property type="protein sequence ID" value="MBC6993409.1"/>
    <property type="molecule type" value="Genomic_DNA"/>
</dbReference>
<dbReference type="RefSeq" id="WP_187465521.1">
    <property type="nucleotide sequence ID" value="NZ_JACSIT010000067.1"/>
</dbReference>
<sequence>MKLFQCLNCAHPVFFNNVTCENCGSWLAYYPPTAEMLALIPFGEVWLIPQDGFRAHRYCANHAHAVCNWLVPNDSPTGFCAACDLNRTVPDPQHPESLEEWRALEVAKHYLVYALQRLGLPLLSKSADPERGLAFDFLSPEAAPEPVMMGHQDGLITLNAHEANPAHRESVRLAVHEKYRTLIGHFRHEVGHYYWDRLIAGDDQQLAAFRQLFGDETAAYDVALKQHYQQGPPPDWNQHFITKYASAHPWEDWAETWAHYLHLLDTLETAHAFGLSTQPRLPKPETLTAVADFDPYLEPDMDRIIDACIPITFAVNSLNRGMGRPDLYPFVLFPAVRAKLRFVHELVGVAKKKQWSSKG</sequence>
<keyword evidence="3" id="KW-1185">Reference proteome</keyword>
<feature type="domain" description="Zinc-ribbon" evidence="1">
    <location>
        <begin position="3"/>
        <end position="91"/>
    </location>
</feature>
<dbReference type="InterPro" id="IPR031321">
    <property type="entry name" value="UCP012641"/>
</dbReference>
<proteinExistence type="predicted"/>
<dbReference type="AlphaFoldDB" id="A0A923PLC4"/>
<evidence type="ECO:0000313" key="3">
    <source>
        <dbReference type="Proteomes" id="UP000650081"/>
    </source>
</evidence>